<comment type="similarity">
    <text evidence="3">Belongs to the eukaryotic/archaeal RNase P protein component 1 family.</text>
</comment>
<dbReference type="OrthoDB" id="124041at2759"/>
<gene>
    <name evidence="6" type="ORF">HPB48_014073</name>
</gene>
<evidence type="ECO:0000313" key="7">
    <source>
        <dbReference type="Proteomes" id="UP000821853"/>
    </source>
</evidence>
<name>A0A9J6FFM3_HAELO</name>
<comment type="subunit">
    <text evidence="5">Component of nuclear RNase P and RNase MRP ribonucleoproteins. RNase P consists of a catalytic RNA moiety and 10 different protein chains; POP1, POP4, POP5, POP7, RPP14, RPP21, RPP25, RPP30, RPP38 and RPP40. Within the RNase P complex, POP1, POP7 and RPP25 form the 'finger' subcomplex, POP5, RPP14, RPP40 and homodimeric RPP30 form the 'palm' subcomplex, and RPP21, POP4 and RPP38 form the 'wrist' subcomplex. All subunits of the RNase P complex interact with the catalytic RNA. Several subunits of RNase P are also part of the RNase MRP complex. RNase MRP consists of a catalytic RNA moiety and about 8 protein subunits; POP1, POP7, RPP25, RPP30, RPP38, RPP40 and possibly also POP4 and POP5.</text>
</comment>
<dbReference type="GO" id="GO:0000172">
    <property type="term" value="C:ribonuclease MRP complex"/>
    <property type="evidence" value="ECO:0007669"/>
    <property type="project" value="InterPro"/>
</dbReference>
<organism evidence="6 7">
    <name type="scientific">Haemaphysalis longicornis</name>
    <name type="common">Bush tick</name>
    <dbReference type="NCBI Taxonomy" id="44386"/>
    <lineage>
        <taxon>Eukaryota</taxon>
        <taxon>Metazoa</taxon>
        <taxon>Ecdysozoa</taxon>
        <taxon>Arthropoda</taxon>
        <taxon>Chelicerata</taxon>
        <taxon>Arachnida</taxon>
        <taxon>Acari</taxon>
        <taxon>Parasitiformes</taxon>
        <taxon>Ixodida</taxon>
        <taxon>Ixodoidea</taxon>
        <taxon>Ixodidae</taxon>
        <taxon>Haemaphysalinae</taxon>
        <taxon>Haemaphysalis</taxon>
    </lineage>
</organism>
<dbReference type="AlphaFoldDB" id="A0A9J6FFM3"/>
<dbReference type="InterPro" id="IPR002730">
    <property type="entry name" value="Rpp29/RNP1"/>
</dbReference>
<dbReference type="InterPro" id="IPR036980">
    <property type="entry name" value="RNase_P/MRP_Rpp29_sf"/>
</dbReference>
<evidence type="ECO:0000256" key="5">
    <source>
        <dbReference type="ARBA" id="ARBA00046486"/>
    </source>
</evidence>
<sequence>MDDPAGTSDDVVQNVYVPSKELNYNPPLPAQAANYVRTFIRQKTGCHPREVSGIALYTAVLERDVIRKKSSASSGGRQKKKKTKLLTCREKRDLCIFNVHTEKLSYASFVPIHLMWKDYFRELVRGESTEQARLLKAEYTGCFMTVAESKCPSYGRHEGSIVVQETKNVFRLLTEGDVVRTVPKAHTLFAFELDGRIYKIYGSHFRVHSFERMKSKFKARGIIDL</sequence>
<dbReference type="GO" id="GO:0005634">
    <property type="term" value="C:nucleus"/>
    <property type="evidence" value="ECO:0007669"/>
    <property type="project" value="UniProtKB-SubCell"/>
</dbReference>
<comment type="subcellular location">
    <subcellularLocation>
        <location evidence="2">Nucleus</location>
    </subcellularLocation>
</comment>
<dbReference type="Proteomes" id="UP000821853">
    <property type="component" value="Unassembled WGS sequence"/>
</dbReference>
<dbReference type="SUPFAM" id="SSF101744">
    <property type="entry name" value="Rof/RNase P subunit-like"/>
    <property type="match status" value="1"/>
</dbReference>
<dbReference type="PANTHER" id="PTHR13348:SF0">
    <property type="entry name" value="RIBONUCLEASE P PROTEIN SUBUNIT P29"/>
    <property type="match status" value="1"/>
</dbReference>
<dbReference type="GO" id="GO:0033204">
    <property type="term" value="F:ribonuclease P RNA binding"/>
    <property type="evidence" value="ECO:0007669"/>
    <property type="project" value="InterPro"/>
</dbReference>
<evidence type="ECO:0000313" key="6">
    <source>
        <dbReference type="EMBL" id="KAH9365126.1"/>
    </source>
</evidence>
<dbReference type="GO" id="GO:0001682">
    <property type="term" value="P:tRNA 5'-leader removal"/>
    <property type="evidence" value="ECO:0007669"/>
    <property type="project" value="InterPro"/>
</dbReference>
<reference evidence="6 7" key="1">
    <citation type="journal article" date="2020" name="Cell">
        <title>Large-Scale Comparative Analyses of Tick Genomes Elucidate Their Genetic Diversity and Vector Capacities.</title>
        <authorList>
            <consortium name="Tick Genome and Microbiome Consortium (TIGMIC)"/>
            <person name="Jia N."/>
            <person name="Wang J."/>
            <person name="Shi W."/>
            <person name="Du L."/>
            <person name="Sun Y."/>
            <person name="Zhan W."/>
            <person name="Jiang J.F."/>
            <person name="Wang Q."/>
            <person name="Zhang B."/>
            <person name="Ji P."/>
            <person name="Bell-Sakyi L."/>
            <person name="Cui X.M."/>
            <person name="Yuan T.T."/>
            <person name="Jiang B.G."/>
            <person name="Yang W.F."/>
            <person name="Lam T.T."/>
            <person name="Chang Q.C."/>
            <person name="Ding S.J."/>
            <person name="Wang X.J."/>
            <person name="Zhu J.G."/>
            <person name="Ruan X.D."/>
            <person name="Zhao L."/>
            <person name="Wei J.T."/>
            <person name="Ye R.Z."/>
            <person name="Que T.C."/>
            <person name="Du C.H."/>
            <person name="Zhou Y.H."/>
            <person name="Cheng J.X."/>
            <person name="Dai P.F."/>
            <person name="Guo W.B."/>
            <person name="Han X.H."/>
            <person name="Huang E.J."/>
            <person name="Li L.F."/>
            <person name="Wei W."/>
            <person name="Gao Y.C."/>
            <person name="Liu J.Z."/>
            <person name="Shao H.Z."/>
            <person name="Wang X."/>
            <person name="Wang C.C."/>
            <person name="Yang T.C."/>
            <person name="Huo Q.B."/>
            <person name="Li W."/>
            <person name="Chen H.Y."/>
            <person name="Chen S.E."/>
            <person name="Zhou L.G."/>
            <person name="Ni X.B."/>
            <person name="Tian J.H."/>
            <person name="Sheng Y."/>
            <person name="Liu T."/>
            <person name="Pan Y.S."/>
            <person name="Xia L.Y."/>
            <person name="Li J."/>
            <person name="Zhao F."/>
            <person name="Cao W.C."/>
        </authorList>
    </citation>
    <scope>NUCLEOTIDE SEQUENCE [LARGE SCALE GENOMIC DNA]</scope>
    <source>
        <strain evidence="6">HaeL-2018</strain>
    </source>
</reference>
<protein>
    <recommendedName>
        <fullName evidence="4">Ribonuclease P protein subunit p29</fullName>
    </recommendedName>
</protein>
<dbReference type="GO" id="GO:0006364">
    <property type="term" value="P:rRNA processing"/>
    <property type="evidence" value="ECO:0007669"/>
    <property type="project" value="TreeGrafter"/>
</dbReference>
<proteinExistence type="inferred from homology"/>
<dbReference type="InterPro" id="IPR016848">
    <property type="entry name" value="RNase_P/MRP_Rpp29-subunit"/>
</dbReference>
<dbReference type="Gene3D" id="2.30.30.210">
    <property type="entry name" value="Ribonuclease P/MRP, subunit p29"/>
    <property type="match status" value="1"/>
</dbReference>
<dbReference type="PANTHER" id="PTHR13348">
    <property type="entry name" value="RIBONUCLEASE P SUBUNIT P29"/>
    <property type="match status" value="1"/>
</dbReference>
<evidence type="ECO:0000256" key="3">
    <source>
        <dbReference type="ARBA" id="ARBA00006181"/>
    </source>
</evidence>
<dbReference type="Pfam" id="PF01868">
    <property type="entry name" value="RNase_P-MRP_p29"/>
    <property type="match status" value="1"/>
</dbReference>
<comment type="caution">
    <text evidence="6">The sequence shown here is derived from an EMBL/GenBank/DDBJ whole genome shotgun (WGS) entry which is preliminary data.</text>
</comment>
<dbReference type="GO" id="GO:0030677">
    <property type="term" value="C:ribonuclease P complex"/>
    <property type="evidence" value="ECO:0007669"/>
    <property type="project" value="InterPro"/>
</dbReference>
<dbReference type="SMART" id="SM00538">
    <property type="entry name" value="POP4"/>
    <property type="match status" value="1"/>
</dbReference>
<dbReference type="InterPro" id="IPR023534">
    <property type="entry name" value="Rof/RNase_P-like"/>
</dbReference>
<keyword evidence="7" id="KW-1185">Reference proteome</keyword>
<dbReference type="VEuPathDB" id="VectorBase:HLOH_054307"/>
<comment type="function">
    <text evidence="1">Component of ribonuclease P, a ribonucleoprotein complex that generates mature tRNA molecules by cleaving their 5'-ends.</text>
</comment>
<evidence type="ECO:0000256" key="2">
    <source>
        <dbReference type="ARBA" id="ARBA00004123"/>
    </source>
</evidence>
<dbReference type="EMBL" id="JABSTR010000003">
    <property type="protein sequence ID" value="KAH9365126.1"/>
    <property type="molecule type" value="Genomic_DNA"/>
</dbReference>
<dbReference type="OMA" id="IPKSECV"/>
<evidence type="ECO:0000256" key="4">
    <source>
        <dbReference type="ARBA" id="ARBA00016225"/>
    </source>
</evidence>
<accession>A0A9J6FFM3</accession>
<evidence type="ECO:0000256" key="1">
    <source>
        <dbReference type="ARBA" id="ARBA00002435"/>
    </source>
</evidence>